<name>A0A2P2Q4P3_RHIMU</name>
<dbReference type="AlphaFoldDB" id="A0A2P2Q4P3"/>
<protein>
    <submittedName>
        <fullName evidence="1">Uncharacterized protein</fullName>
    </submittedName>
</protein>
<accession>A0A2P2Q4P3</accession>
<sequence>MTSMCLLLTCGTAQMIDFSSIEHCD</sequence>
<reference evidence="1" key="1">
    <citation type="submission" date="2018-02" db="EMBL/GenBank/DDBJ databases">
        <title>Rhizophora mucronata_Transcriptome.</title>
        <authorList>
            <person name="Meera S.P."/>
            <person name="Sreeshan A."/>
            <person name="Augustine A."/>
        </authorList>
    </citation>
    <scope>NUCLEOTIDE SEQUENCE</scope>
    <source>
        <tissue evidence="1">Leaf</tissue>
    </source>
</reference>
<proteinExistence type="predicted"/>
<dbReference type="EMBL" id="GGEC01081478">
    <property type="protein sequence ID" value="MBX61962.1"/>
    <property type="molecule type" value="Transcribed_RNA"/>
</dbReference>
<evidence type="ECO:0000313" key="1">
    <source>
        <dbReference type="EMBL" id="MBX61962.1"/>
    </source>
</evidence>
<organism evidence="1">
    <name type="scientific">Rhizophora mucronata</name>
    <name type="common">Asiatic mangrove</name>
    <dbReference type="NCBI Taxonomy" id="61149"/>
    <lineage>
        <taxon>Eukaryota</taxon>
        <taxon>Viridiplantae</taxon>
        <taxon>Streptophyta</taxon>
        <taxon>Embryophyta</taxon>
        <taxon>Tracheophyta</taxon>
        <taxon>Spermatophyta</taxon>
        <taxon>Magnoliopsida</taxon>
        <taxon>eudicotyledons</taxon>
        <taxon>Gunneridae</taxon>
        <taxon>Pentapetalae</taxon>
        <taxon>rosids</taxon>
        <taxon>fabids</taxon>
        <taxon>Malpighiales</taxon>
        <taxon>Rhizophoraceae</taxon>
        <taxon>Rhizophora</taxon>
    </lineage>
</organism>